<proteinExistence type="predicted"/>
<dbReference type="EMBL" id="ASHM01020975">
    <property type="protein sequence ID" value="PNY02141.1"/>
    <property type="molecule type" value="Genomic_DNA"/>
</dbReference>
<evidence type="ECO:0000256" key="1">
    <source>
        <dbReference type="SAM" id="MobiDB-lite"/>
    </source>
</evidence>
<name>A0A2K3NGH5_TRIPR</name>
<evidence type="ECO:0000313" key="3">
    <source>
        <dbReference type="Proteomes" id="UP000236291"/>
    </source>
</evidence>
<reference evidence="2 3" key="1">
    <citation type="journal article" date="2014" name="Am. J. Bot.">
        <title>Genome assembly and annotation for red clover (Trifolium pratense; Fabaceae).</title>
        <authorList>
            <person name="Istvanek J."/>
            <person name="Jaros M."/>
            <person name="Krenek A."/>
            <person name="Repkova J."/>
        </authorList>
    </citation>
    <scope>NUCLEOTIDE SEQUENCE [LARGE SCALE GENOMIC DNA]</scope>
    <source>
        <strain evidence="3">cv. Tatra</strain>
        <tissue evidence="2">Young leaves</tissue>
    </source>
</reference>
<organism evidence="2 3">
    <name type="scientific">Trifolium pratense</name>
    <name type="common">Red clover</name>
    <dbReference type="NCBI Taxonomy" id="57577"/>
    <lineage>
        <taxon>Eukaryota</taxon>
        <taxon>Viridiplantae</taxon>
        <taxon>Streptophyta</taxon>
        <taxon>Embryophyta</taxon>
        <taxon>Tracheophyta</taxon>
        <taxon>Spermatophyta</taxon>
        <taxon>Magnoliopsida</taxon>
        <taxon>eudicotyledons</taxon>
        <taxon>Gunneridae</taxon>
        <taxon>Pentapetalae</taxon>
        <taxon>rosids</taxon>
        <taxon>fabids</taxon>
        <taxon>Fabales</taxon>
        <taxon>Fabaceae</taxon>
        <taxon>Papilionoideae</taxon>
        <taxon>50 kb inversion clade</taxon>
        <taxon>NPAAA clade</taxon>
        <taxon>Hologalegina</taxon>
        <taxon>IRL clade</taxon>
        <taxon>Trifolieae</taxon>
        <taxon>Trifolium</taxon>
    </lineage>
</organism>
<reference evidence="2 3" key="2">
    <citation type="journal article" date="2017" name="Front. Plant Sci.">
        <title>Gene Classification and Mining of Molecular Markers Useful in Red Clover (Trifolium pratense) Breeding.</title>
        <authorList>
            <person name="Istvanek J."/>
            <person name="Dluhosova J."/>
            <person name="Dluhos P."/>
            <person name="Patkova L."/>
            <person name="Nedelnik J."/>
            <person name="Repkova J."/>
        </authorList>
    </citation>
    <scope>NUCLEOTIDE SEQUENCE [LARGE SCALE GENOMIC DNA]</scope>
    <source>
        <strain evidence="3">cv. Tatra</strain>
        <tissue evidence="2">Young leaves</tissue>
    </source>
</reference>
<comment type="caution">
    <text evidence="2">The sequence shown here is derived from an EMBL/GenBank/DDBJ whole genome shotgun (WGS) entry which is preliminary data.</text>
</comment>
<protein>
    <submittedName>
        <fullName evidence="2">Protein FRA10AC1-like</fullName>
    </submittedName>
</protein>
<sequence>RCAWKLNYKRQKEKEQLEKRQQKQDRKKRTRSKSDDDLEVQESEERRQKGKRALISAGDNKIDDNDADDDNLDEFLEGMWCREQVGNSGKIPKIKEYGDWRDRYSGKICTIGKYLTVMGNIGRF</sequence>
<accession>A0A2K3NGH5</accession>
<evidence type="ECO:0000313" key="2">
    <source>
        <dbReference type="EMBL" id="PNY02141.1"/>
    </source>
</evidence>
<feature type="compositionally biased region" description="Basic and acidic residues" evidence="1">
    <location>
        <begin position="13"/>
        <end position="24"/>
    </location>
</feature>
<dbReference type="AlphaFoldDB" id="A0A2K3NGH5"/>
<gene>
    <name evidence="2" type="ORF">L195_g025446</name>
</gene>
<feature type="region of interest" description="Disordered" evidence="1">
    <location>
        <begin position="13"/>
        <end position="68"/>
    </location>
</feature>
<dbReference type="Proteomes" id="UP000236291">
    <property type="component" value="Unassembled WGS sequence"/>
</dbReference>
<feature type="non-terminal residue" evidence="2">
    <location>
        <position position="1"/>
    </location>
</feature>